<protein>
    <submittedName>
        <fullName evidence="1">9569_t:CDS:1</fullName>
    </submittedName>
</protein>
<dbReference type="EMBL" id="CAJVPW010031814">
    <property type="protein sequence ID" value="CAG8727374.1"/>
    <property type="molecule type" value="Genomic_DNA"/>
</dbReference>
<gene>
    <name evidence="1" type="ORF">SPELUC_LOCUS12853</name>
</gene>
<keyword evidence="2" id="KW-1185">Reference proteome</keyword>
<feature type="non-terminal residue" evidence="1">
    <location>
        <position position="186"/>
    </location>
</feature>
<reference evidence="1" key="1">
    <citation type="submission" date="2021-06" db="EMBL/GenBank/DDBJ databases">
        <authorList>
            <person name="Kallberg Y."/>
            <person name="Tangrot J."/>
            <person name="Rosling A."/>
        </authorList>
    </citation>
    <scope>NUCLEOTIDE SEQUENCE</scope>
    <source>
        <strain evidence="1">28 12/20/2015</strain>
    </source>
</reference>
<feature type="non-terminal residue" evidence="1">
    <location>
        <position position="1"/>
    </location>
</feature>
<sequence>GDDKIGNECTKKGDKKGMNTTQMRVQAPRLGCLGECEHLCLIPLNNVWARGCKLRWWLSEIPGLPFAGIIAHCRPIMETNALFVLFVLSGTVQSFFPILKKLLAEKLCAYYNREENLIKSKIFDVEVGMIKLVMSARKRVTKKGMNTTQMRVQAPRLGCLGECEHLCLIPLNNVVWKNNIDDAAIY</sequence>
<comment type="caution">
    <text evidence="1">The sequence shown here is derived from an EMBL/GenBank/DDBJ whole genome shotgun (WGS) entry which is preliminary data.</text>
</comment>
<evidence type="ECO:0000313" key="2">
    <source>
        <dbReference type="Proteomes" id="UP000789366"/>
    </source>
</evidence>
<proteinExistence type="predicted"/>
<name>A0ACA9PXB6_9GLOM</name>
<organism evidence="1 2">
    <name type="scientific">Cetraspora pellucida</name>
    <dbReference type="NCBI Taxonomy" id="1433469"/>
    <lineage>
        <taxon>Eukaryota</taxon>
        <taxon>Fungi</taxon>
        <taxon>Fungi incertae sedis</taxon>
        <taxon>Mucoromycota</taxon>
        <taxon>Glomeromycotina</taxon>
        <taxon>Glomeromycetes</taxon>
        <taxon>Diversisporales</taxon>
        <taxon>Gigasporaceae</taxon>
        <taxon>Cetraspora</taxon>
    </lineage>
</organism>
<accession>A0ACA9PXB6</accession>
<evidence type="ECO:0000313" key="1">
    <source>
        <dbReference type="EMBL" id="CAG8727374.1"/>
    </source>
</evidence>
<dbReference type="Proteomes" id="UP000789366">
    <property type="component" value="Unassembled WGS sequence"/>
</dbReference>